<dbReference type="SUPFAM" id="SSF47336">
    <property type="entry name" value="ACP-like"/>
    <property type="match status" value="1"/>
</dbReference>
<sequence>MEEHKFLINFSKQFDETDPELIKIDTNFRELDEWSSLTALSVMAMSDTEYGVNLTAEDLGKSSTLADIYRIIKGKL</sequence>
<dbReference type="EMBL" id="SWDX01000002">
    <property type="protein sequence ID" value="TKC63653.1"/>
    <property type="molecule type" value="Genomic_DNA"/>
</dbReference>
<dbReference type="OrthoDB" id="675004at2"/>
<feature type="domain" description="Carrier" evidence="1">
    <location>
        <begin position="17"/>
        <end position="70"/>
    </location>
</feature>
<evidence type="ECO:0000313" key="4">
    <source>
        <dbReference type="Proteomes" id="UP000291117"/>
    </source>
</evidence>
<dbReference type="Pfam" id="PF00550">
    <property type="entry name" value="PP-binding"/>
    <property type="match status" value="1"/>
</dbReference>
<dbReference type="InterPro" id="IPR036736">
    <property type="entry name" value="ACP-like_sf"/>
</dbReference>
<dbReference type="Gene3D" id="1.10.1200.10">
    <property type="entry name" value="ACP-like"/>
    <property type="match status" value="1"/>
</dbReference>
<reference evidence="3 5" key="2">
    <citation type="submission" date="2019-04" db="EMBL/GenBank/DDBJ databases">
        <title>Pedobacter sp. RP-1-16 sp. nov., isolated from Arctic soil.</title>
        <authorList>
            <person name="Dahal R.H."/>
            <person name="Kim D.-U."/>
        </authorList>
    </citation>
    <scope>NUCLEOTIDE SEQUENCE [LARGE SCALE GENOMIC DNA]</scope>
    <source>
        <strain evidence="3 5">RP-1-16</strain>
    </source>
</reference>
<evidence type="ECO:0000313" key="3">
    <source>
        <dbReference type="EMBL" id="TKC63653.1"/>
    </source>
</evidence>
<dbReference type="AlphaFoldDB" id="A0A4R0NIA1"/>
<dbReference type="InterPro" id="IPR009081">
    <property type="entry name" value="PP-bd_ACP"/>
</dbReference>
<reference evidence="2 4" key="1">
    <citation type="submission" date="2019-02" db="EMBL/GenBank/DDBJ databases">
        <title>Pedobacter sp. RP-3-8 sp. nov., isolated from Arctic soil.</title>
        <authorList>
            <person name="Dahal R.H."/>
        </authorList>
    </citation>
    <scope>NUCLEOTIDE SEQUENCE [LARGE SCALE GENOMIC DNA]</scope>
    <source>
        <strain evidence="2 4">RP-3-8</strain>
    </source>
</reference>
<dbReference type="Proteomes" id="UP000309594">
    <property type="component" value="Unassembled WGS sequence"/>
</dbReference>
<dbReference type="RefSeq" id="WP_131606799.1">
    <property type="nucleotide sequence ID" value="NZ_SJSM01000001.1"/>
</dbReference>
<gene>
    <name evidence="2" type="ORF">EZ444_02245</name>
    <name evidence="3" type="ORF">FBD94_04685</name>
</gene>
<protein>
    <submittedName>
        <fullName evidence="2">Acyl carrier protein</fullName>
    </submittedName>
</protein>
<evidence type="ECO:0000313" key="5">
    <source>
        <dbReference type="Proteomes" id="UP000309594"/>
    </source>
</evidence>
<accession>A0A4R0NIA1</accession>
<proteinExistence type="predicted"/>
<accession>A0A4U1GL04</accession>
<evidence type="ECO:0000313" key="2">
    <source>
        <dbReference type="EMBL" id="TCC99517.1"/>
    </source>
</evidence>
<evidence type="ECO:0000259" key="1">
    <source>
        <dbReference type="Pfam" id="PF00550"/>
    </source>
</evidence>
<dbReference type="EMBL" id="SJSM01000001">
    <property type="protein sequence ID" value="TCC99517.1"/>
    <property type="molecule type" value="Genomic_DNA"/>
</dbReference>
<keyword evidence="4" id="KW-1185">Reference proteome</keyword>
<name>A0A4R0NIA1_9SPHI</name>
<comment type="caution">
    <text evidence="2">The sequence shown here is derived from an EMBL/GenBank/DDBJ whole genome shotgun (WGS) entry which is preliminary data.</text>
</comment>
<organism evidence="2 4">
    <name type="scientific">Pedobacter hiemivivus</name>
    <dbReference type="NCBI Taxonomy" id="2530454"/>
    <lineage>
        <taxon>Bacteria</taxon>
        <taxon>Pseudomonadati</taxon>
        <taxon>Bacteroidota</taxon>
        <taxon>Sphingobacteriia</taxon>
        <taxon>Sphingobacteriales</taxon>
        <taxon>Sphingobacteriaceae</taxon>
        <taxon>Pedobacter</taxon>
    </lineage>
</organism>
<dbReference type="Proteomes" id="UP000291117">
    <property type="component" value="Unassembled WGS sequence"/>
</dbReference>